<dbReference type="HOGENOM" id="CLU_2975871_0_0_6"/>
<sequence>MKSLVPENVYVTHPRVGMERLPTRQRPSGASDRSGIREADHGLGSCRSTGRTNPYGIT</sequence>
<evidence type="ECO:0000256" key="1">
    <source>
        <dbReference type="SAM" id="MobiDB-lite"/>
    </source>
</evidence>
<dbReference type="AlphaFoldDB" id="Q1IEM8"/>
<organism evidence="2 3">
    <name type="scientific">Pseudomonas entomophila (strain L48)</name>
    <dbReference type="NCBI Taxonomy" id="384676"/>
    <lineage>
        <taxon>Bacteria</taxon>
        <taxon>Pseudomonadati</taxon>
        <taxon>Pseudomonadota</taxon>
        <taxon>Gammaproteobacteria</taxon>
        <taxon>Pseudomonadales</taxon>
        <taxon>Pseudomonadaceae</taxon>
        <taxon>Pseudomonas</taxon>
    </lineage>
</organism>
<evidence type="ECO:0000313" key="2">
    <source>
        <dbReference type="EMBL" id="CAK13877.1"/>
    </source>
</evidence>
<dbReference type="EMBL" id="CT573326">
    <property type="protein sequence ID" value="CAK13877.1"/>
    <property type="molecule type" value="Genomic_DNA"/>
</dbReference>
<proteinExistence type="predicted"/>
<reference evidence="2 3" key="1">
    <citation type="journal article" date="2006" name="Nat. Biotechnol.">
        <title>Complete genome sequence of the entomopathogenic and metabolically versatile soil bacterium Pseudomonas entomophila.</title>
        <authorList>
            <person name="Vodovar N."/>
            <person name="Vallenet D."/>
            <person name="Cruveiller S."/>
            <person name="Rouy Z."/>
            <person name="Barbe V."/>
            <person name="Acosta C."/>
            <person name="Cattolico L."/>
            <person name="Jubin C."/>
            <person name="Lajus A."/>
            <person name="Segurens B."/>
            <person name="Vacherie B."/>
            <person name="Wincker P."/>
            <person name="Weissenbach J."/>
            <person name="Lemaitre B."/>
            <person name="Medigue C."/>
            <person name="Boccard F."/>
        </authorList>
    </citation>
    <scope>NUCLEOTIDE SEQUENCE [LARGE SCALE GENOMIC DNA]</scope>
    <source>
        <strain evidence="2 3">L48</strain>
    </source>
</reference>
<dbReference type="Proteomes" id="UP000000658">
    <property type="component" value="Chromosome"/>
</dbReference>
<gene>
    <name evidence="2" type="ordered locus">PSEEN0972</name>
</gene>
<feature type="region of interest" description="Disordered" evidence="1">
    <location>
        <begin position="15"/>
        <end position="58"/>
    </location>
</feature>
<protein>
    <submittedName>
        <fullName evidence="2">Uncharacterized protein</fullName>
    </submittedName>
</protein>
<accession>Q1IEM8</accession>
<evidence type="ECO:0000313" key="3">
    <source>
        <dbReference type="Proteomes" id="UP000000658"/>
    </source>
</evidence>
<name>Q1IEM8_PSEE4</name>
<dbReference type="KEGG" id="pen:PSEEN0972"/>